<dbReference type="EMBL" id="CCKQ01004574">
    <property type="protein sequence ID" value="CDW75730.1"/>
    <property type="molecule type" value="Genomic_DNA"/>
</dbReference>
<dbReference type="Proteomes" id="UP000039865">
    <property type="component" value="Unassembled WGS sequence"/>
</dbReference>
<reference evidence="2 3" key="1">
    <citation type="submission" date="2014-06" db="EMBL/GenBank/DDBJ databases">
        <authorList>
            <person name="Swart Estienne"/>
        </authorList>
    </citation>
    <scope>NUCLEOTIDE SEQUENCE [LARGE SCALE GENOMIC DNA]</scope>
    <source>
        <strain evidence="2 3">130c</strain>
    </source>
</reference>
<gene>
    <name evidence="2" type="primary">Contig3928.g4200</name>
    <name evidence="2" type="ORF">STYLEM_4723</name>
</gene>
<feature type="compositionally biased region" description="Basic and acidic residues" evidence="1">
    <location>
        <begin position="1"/>
        <end position="12"/>
    </location>
</feature>
<protein>
    <submittedName>
        <fullName evidence="2">Uncharacterized protein</fullName>
    </submittedName>
</protein>
<evidence type="ECO:0000256" key="1">
    <source>
        <dbReference type="SAM" id="MobiDB-lite"/>
    </source>
</evidence>
<organism evidence="2 3">
    <name type="scientific">Stylonychia lemnae</name>
    <name type="common">Ciliate</name>
    <dbReference type="NCBI Taxonomy" id="5949"/>
    <lineage>
        <taxon>Eukaryota</taxon>
        <taxon>Sar</taxon>
        <taxon>Alveolata</taxon>
        <taxon>Ciliophora</taxon>
        <taxon>Intramacronucleata</taxon>
        <taxon>Spirotrichea</taxon>
        <taxon>Stichotrichia</taxon>
        <taxon>Sporadotrichida</taxon>
        <taxon>Oxytrichidae</taxon>
        <taxon>Stylonychinae</taxon>
        <taxon>Stylonychia</taxon>
    </lineage>
</organism>
<proteinExistence type="predicted"/>
<evidence type="ECO:0000313" key="3">
    <source>
        <dbReference type="Proteomes" id="UP000039865"/>
    </source>
</evidence>
<sequence length="516" mass="61013">MKHRPVIEKSEISETSDPDLEKATFEAKKFARRQTILAQLQQKFDQLKEMGQSPLVSKFRQEQSIKSFTNEDDVKSKLIYETITRTNDTEYFKYMNGINDKMSNVEAILQYSKDPYSYMLHKNRRLLIKLLNLQKNRQDEISQDKKYKLSTISVMNRRPSQPNISTKQPLSSRKKFDAYVKLRRETKLPEHLKAKLTENEQKDLTQGLLFDDGYQRMNEINKVFTDRKLIRPKTNTGLGFSRNRYQNSDAQYSMISAFDAEHRNNGSSSNFIGKDPSNRILLAQTQRDGFNQTNTFSSSTFGNLRPKTTFSQTMGPFNQKTMHLKLQKQLSIRQPFIDTNKDLEIYHDMPKRHLSVKSFDKSNINMSSYRGSPSRSPRKQQDVSSQIMIKRLDMIRKSCADVIQKSKIKLKDLQRQRDAKQILDDRQNKYFELIATTVEEEDPTLIEAYYEFKKREDDFAKIEIKKILQDFKISSLTFQQQLDMAKWDYRYKRKKRNKNTEIVNRMQQELNYKPIQ</sequence>
<dbReference type="AlphaFoldDB" id="A0A078A0R6"/>
<keyword evidence="3" id="KW-1185">Reference proteome</keyword>
<accession>A0A078A0R6</accession>
<feature type="region of interest" description="Disordered" evidence="1">
    <location>
        <begin position="1"/>
        <end position="20"/>
    </location>
</feature>
<name>A0A078A0R6_STYLE</name>
<dbReference type="InParanoid" id="A0A078A0R6"/>
<evidence type="ECO:0000313" key="2">
    <source>
        <dbReference type="EMBL" id="CDW75730.1"/>
    </source>
</evidence>